<feature type="non-terminal residue" evidence="1">
    <location>
        <position position="155"/>
    </location>
</feature>
<dbReference type="InterPro" id="IPR030542">
    <property type="entry name" value="Tac2-N"/>
</dbReference>
<sequence length="155" mass="17425">MATECIKNCCKWCFCIEEEKNYPVSMAQESEAVAASKPTIVEKPPLSSVSVKRQVGCTEDYLLSKLPLDGQEVPFVVPPFKLAYVQPKTLPSISHAGGIQESARASFGDRKAELHGVYQWAGYDVYNPFYLEHRVSPDLMRRFQAKSDNRKLYGS</sequence>
<dbReference type="AlphaFoldDB" id="A0A7K9MQ00"/>
<feature type="non-terminal residue" evidence="1">
    <location>
        <position position="1"/>
    </location>
</feature>
<dbReference type="OrthoDB" id="9936710at2759"/>
<accession>A0A7K9MQ00</accession>
<organism evidence="1 2">
    <name type="scientific">Oceanodroma tethys</name>
    <name type="common">Wedge-rumped storm-petrel</name>
    <name type="synonym">Hydrobates tethys</name>
    <dbReference type="NCBI Taxonomy" id="79633"/>
    <lineage>
        <taxon>Eukaryota</taxon>
        <taxon>Metazoa</taxon>
        <taxon>Chordata</taxon>
        <taxon>Craniata</taxon>
        <taxon>Vertebrata</taxon>
        <taxon>Euteleostomi</taxon>
        <taxon>Archelosauria</taxon>
        <taxon>Archosauria</taxon>
        <taxon>Dinosauria</taxon>
        <taxon>Saurischia</taxon>
        <taxon>Theropoda</taxon>
        <taxon>Coelurosauria</taxon>
        <taxon>Aves</taxon>
        <taxon>Neognathae</taxon>
        <taxon>Neoaves</taxon>
        <taxon>Aequornithes</taxon>
        <taxon>Procellariiformes</taxon>
        <taxon>Hydrobatidae</taxon>
        <taxon>Oceanodroma</taxon>
    </lineage>
</organism>
<comment type="caution">
    <text evidence="1">The sequence shown here is derived from an EMBL/GenBank/DDBJ whole genome shotgun (WGS) entry which is preliminary data.</text>
</comment>
<evidence type="ECO:0000313" key="2">
    <source>
        <dbReference type="Proteomes" id="UP000527232"/>
    </source>
</evidence>
<keyword evidence="2" id="KW-1185">Reference proteome</keyword>
<reference evidence="1 2" key="1">
    <citation type="submission" date="2019-09" db="EMBL/GenBank/DDBJ databases">
        <title>Bird 10,000 Genomes (B10K) Project - Family phase.</title>
        <authorList>
            <person name="Zhang G."/>
        </authorList>
    </citation>
    <scope>NUCLEOTIDE SEQUENCE [LARGE SCALE GENOMIC DNA]</scope>
    <source>
        <strain evidence="1">B10K-DU-001-32</strain>
        <tissue evidence="1">Muscle</tissue>
    </source>
</reference>
<dbReference type="GO" id="GO:0005634">
    <property type="term" value="C:nucleus"/>
    <property type="evidence" value="ECO:0007669"/>
    <property type="project" value="InterPro"/>
</dbReference>
<dbReference type="PANTHER" id="PTHR46887:SF1">
    <property type="entry name" value="TANDEM C2 DOMAINS NUCLEAR PROTEIN"/>
    <property type="match status" value="1"/>
</dbReference>
<dbReference type="Proteomes" id="UP000527232">
    <property type="component" value="Unassembled WGS sequence"/>
</dbReference>
<dbReference type="EMBL" id="VWZR01015742">
    <property type="protein sequence ID" value="NXH76648.1"/>
    <property type="molecule type" value="Genomic_DNA"/>
</dbReference>
<name>A0A7K9MQ00_OCETE</name>
<evidence type="ECO:0000313" key="1">
    <source>
        <dbReference type="EMBL" id="NXH76648.1"/>
    </source>
</evidence>
<dbReference type="PANTHER" id="PTHR46887">
    <property type="entry name" value="TANDEM C2 DOMAINS NUCLEAR PROTEIN"/>
    <property type="match status" value="1"/>
</dbReference>
<gene>
    <name evidence="1" type="primary">Tc2n_0</name>
    <name evidence="1" type="ORF">HYDTET_R00595</name>
</gene>
<protein>
    <submittedName>
        <fullName evidence="1">TAC2N protein</fullName>
    </submittedName>
</protein>
<proteinExistence type="predicted"/>